<dbReference type="EMBL" id="CP136891">
    <property type="protein sequence ID" value="WOK96458.1"/>
    <property type="molecule type" value="Genomic_DNA"/>
</dbReference>
<proteinExistence type="predicted"/>
<protein>
    <submittedName>
        <fullName evidence="3">Uncharacterized protein</fullName>
    </submittedName>
</protein>
<dbReference type="Proteomes" id="UP001327560">
    <property type="component" value="Chromosome 2"/>
</dbReference>
<keyword evidence="4" id="KW-1185">Reference proteome</keyword>
<accession>A0AAQ3Q3G9</accession>
<reference evidence="3 4" key="1">
    <citation type="submission" date="2023-10" db="EMBL/GenBank/DDBJ databases">
        <title>Chromosome-scale genome assembly provides insights into flower coloration mechanisms of Canna indica.</title>
        <authorList>
            <person name="Li C."/>
        </authorList>
    </citation>
    <scope>NUCLEOTIDE SEQUENCE [LARGE SCALE GENOMIC DNA]</scope>
    <source>
        <tissue evidence="3">Flower</tissue>
    </source>
</reference>
<name>A0AAQ3Q3G9_9LILI</name>
<organism evidence="3 4">
    <name type="scientific">Canna indica</name>
    <name type="common">Indian-shot</name>
    <dbReference type="NCBI Taxonomy" id="4628"/>
    <lineage>
        <taxon>Eukaryota</taxon>
        <taxon>Viridiplantae</taxon>
        <taxon>Streptophyta</taxon>
        <taxon>Embryophyta</taxon>
        <taxon>Tracheophyta</taxon>
        <taxon>Spermatophyta</taxon>
        <taxon>Magnoliopsida</taxon>
        <taxon>Liliopsida</taxon>
        <taxon>Zingiberales</taxon>
        <taxon>Cannaceae</taxon>
        <taxon>Canna</taxon>
    </lineage>
</organism>
<dbReference type="PANTHER" id="PTHR35469:SF4">
    <property type="entry name" value="TRANSMEMBRANE PROTEIN"/>
    <property type="match status" value="1"/>
</dbReference>
<evidence type="ECO:0000313" key="4">
    <source>
        <dbReference type="Proteomes" id="UP001327560"/>
    </source>
</evidence>
<keyword evidence="2" id="KW-0472">Membrane</keyword>
<evidence type="ECO:0000256" key="2">
    <source>
        <dbReference type="SAM" id="Phobius"/>
    </source>
</evidence>
<feature type="region of interest" description="Disordered" evidence="1">
    <location>
        <begin position="1"/>
        <end position="100"/>
    </location>
</feature>
<feature type="transmembrane region" description="Helical" evidence="2">
    <location>
        <begin position="174"/>
        <end position="197"/>
    </location>
</feature>
<evidence type="ECO:0000256" key="1">
    <source>
        <dbReference type="SAM" id="MobiDB-lite"/>
    </source>
</evidence>
<keyword evidence="2" id="KW-0812">Transmembrane</keyword>
<evidence type="ECO:0000313" key="3">
    <source>
        <dbReference type="EMBL" id="WOK96458.1"/>
    </source>
</evidence>
<keyword evidence="2" id="KW-1133">Transmembrane helix</keyword>
<feature type="compositionally biased region" description="Low complexity" evidence="1">
    <location>
        <begin position="71"/>
        <end position="80"/>
    </location>
</feature>
<sequence>MENSREARRRKILERGSDRLAFIAGQVKSVPAPSSSSPPPPFPQKEEHPQAPVAPSSEADVSRSHLSDKYGSSNNSTGTSWGRLENERNNGISKTHAQDEVLVNKKEDYISTSESRNQAEEQIQQNEIDSTLLSTSSANSSSNIVVSTATSKKLVPFSSKQINDAISASENLRLLCAVTIALLVVASNHGFAVGGVFGSLTNLIPLLLLIMTDLTIVLWLLMTRQGSDDKKKERARTGGVESGWTGNMGDILETLLTFSKVASSVFMDCSICAVMIISGLSI</sequence>
<gene>
    <name evidence="3" type="ORF">Cni_G05165</name>
</gene>
<dbReference type="AlphaFoldDB" id="A0AAQ3Q3G9"/>
<dbReference type="PANTHER" id="PTHR35469">
    <property type="entry name" value="TRANSMEMBRANE PROTEIN"/>
    <property type="match status" value="1"/>
</dbReference>
<feature type="transmembrane region" description="Helical" evidence="2">
    <location>
        <begin position="203"/>
        <end position="222"/>
    </location>
</feature>